<accession>A0A699R7P5</accession>
<dbReference type="EMBL" id="BKCJ011072953">
    <property type="protein sequence ID" value="GFC79982.1"/>
    <property type="molecule type" value="Genomic_DNA"/>
</dbReference>
<proteinExistence type="predicted"/>
<comment type="caution">
    <text evidence="1">The sequence shown here is derived from an EMBL/GenBank/DDBJ whole genome shotgun (WGS) entry which is preliminary data.</text>
</comment>
<gene>
    <name evidence="1" type="ORF">Tci_851952</name>
</gene>
<organism evidence="1">
    <name type="scientific">Tanacetum cinerariifolium</name>
    <name type="common">Dalmatian daisy</name>
    <name type="synonym">Chrysanthemum cinerariifolium</name>
    <dbReference type="NCBI Taxonomy" id="118510"/>
    <lineage>
        <taxon>Eukaryota</taxon>
        <taxon>Viridiplantae</taxon>
        <taxon>Streptophyta</taxon>
        <taxon>Embryophyta</taxon>
        <taxon>Tracheophyta</taxon>
        <taxon>Spermatophyta</taxon>
        <taxon>Magnoliopsida</taxon>
        <taxon>eudicotyledons</taxon>
        <taxon>Gunneridae</taxon>
        <taxon>Pentapetalae</taxon>
        <taxon>asterids</taxon>
        <taxon>campanulids</taxon>
        <taxon>Asterales</taxon>
        <taxon>Asteraceae</taxon>
        <taxon>Asteroideae</taxon>
        <taxon>Anthemideae</taxon>
        <taxon>Anthemidinae</taxon>
        <taxon>Tanacetum</taxon>
    </lineage>
</organism>
<name>A0A699R7P5_TANCI</name>
<dbReference type="AlphaFoldDB" id="A0A699R7P5"/>
<sequence length="123" mass="14236">DLVNPEGHRVVPDVSKPLPLGGPPVSQILHANSQCYQSQEYERYGYTYLKEIVLRRADYKEYKISKADFKNLHPNDFEDIYLLHLQGHLNHLSQSFQISFAELLPNLSAIPFDEETHITRLSK</sequence>
<reference evidence="1" key="1">
    <citation type="journal article" date="2019" name="Sci. Rep.">
        <title>Draft genome of Tanacetum cinerariifolium, the natural source of mosquito coil.</title>
        <authorList>
            <person name="Yamashiro T."/>
            <person name="Shiraishi A."/>
            <person name="Satake H."/>
            <person name="Nakayama K."/>
        </authorList>
    </citation>
    <scope>NUCLEOTIDE SEQUENCE</scope>
</reference>
<protein>
    <submittedName>
        <fullName evidence="1">Uncharacterized protein</fullName>
    </submittedName>
</protein>
<evidence type="ECO:0000313" key="1">
    <source>
        <dbReference type="EMBL" id="GFC79982.1"/>
    </source>
</evidence>
<feature type="non-terminal residue" evidence="1">
    <location>
        <position position="1"/>
    </location>
</feature>